<feature type="transmembrane region" description="Helical" evidence="1">
    <location>
        <begin position="141"/>
        <end position="170"/>
    </location>
</feature>
<dbReference type="AlphaFoldDB" id="A0A3D8PYT1"/>
<dbReference type="EMBL" id="PIOC01000003">
    <property type="protein sequence ID" value="RDW21316.1"/>
    <property type="molecule type" value="Genomic_DNA"/>
</dbReference>
<evidence type="ECO:0000313" key="3">
    <source>
        <dbReference type="Proteomes" id="UP000257143"/>
    </source>
</evidence>
<name>A0A3D8PYT1_9BACI</name>
<feature type="transmembrane region" description="Helical" evidence="1">
    <location>
        <begin position="104"/>
        <end position="129"/>
    </location>
</feature>
<proteinExistence type="predicted"/>
<dbReference type="RefSeq" id="WP_115771486.1">
    <property type="nucleotide sequence ID" value="NZ_PIOC01000003.1"/>
</dbReference>
<evidence type="ECO:0008006" key="4">
    <source>
        <dbReference type="Google" id="ProtNLM"/>
    </source>
</evidence>
<keyword evidence="1" id="KW-0812">Transmembrane</keyword>
<sequence length="212" mass="24896">MDVTGGIFRIFSFLNWIMRLAYVQLLWIVFTVLGLGIFGLFPATNAMFAMIRKWLSGKDIPVFPFMWKTYRREFMKANLHFYTLLLIGGIIYFYFKLFQNQTSIFFAILTILLFIIAIFYCFSVTIAMAVHTHYELRLRSFLTIVFYTVIRYPFHMITIGVIHVLFYFLITAIPGLVPFFSISILALAVMFVMNLVFDKMDEKQIVLNNQNS</sequence>
<gene>
    <name evidence="2" type="ORF">CWR48_02570</name>
</gene>
<feature type="transmembrane region" description="Helical" evidence="1">
    <location>
        <begin position="176"/>
        <end position="197"/>
    </location>
</feature>
<keyword evidence="1" id="KW-0472">Membrane</keyword>
<keyword evidence="3" id="KW-1185">Reference proteome</keyword>
<feature type="transmembrane region" description="Helical" evidence="1">
    <location>
        <begin position="20"/>
        <end position="43"/>
    </location>
</feature>
<protein>
    <recommendedName>
        <fullName evidence="4">DUF624 domain-containing protein</fullName>
    </recommendedName>
</protein>
<evidence type="ECO:0000313" key="2">
    <source>
        <dbReference type="EMBL" id="RDW21316.1"/>
    </source>
</evidence>
<reference evidence="3" key="1">
    <citation type="submission" date="2017-11" db="EMBL/GenBank/DDBJ databases">
        <authorList>
            <person name="Zhu W."/>
        </authorList>
    </citation>
    <scope>NUCLEOTIDE SEQUENCE [LARGE SCALE GENOMIC DNA]</scope>
    <source>
        <strain evidence="3">CAU 1183</strain>
    </source>
</reference>
<keyword evidence="1" id="KW-1133">Transmembrane helix</keyword>
<evidence type="ECO:0000256" key="1">
    <source>
        <dbReference type="SAM" id="Phobius"/>
    </source>
</evidence>
<feature type="transmembrane region" description="Helical" evidence="1">
    <location>
        <begin position="79"/>
        <end position="98"/>
    </location>
</feature>
<comment type="caution">
    <text evidence="2">The sequence shown here is derived from an EMBL/GenBank/DDBJ whole genome shotgun (WGS) entry which is preliminary data.</text>
</comment>
<dbReference type="OrthoDB" id="2182676at2"/>
<dbReference type="Pfam" id="PF04854">
    <property type="entry name" value="DUF624"/>
    <property type="match status" value="1"/>
</dbReference>
<dbReference type="Proteomes" id="UP000257143">
    <property type="component" value="Unassembled WGS sequence"/>
</dbReference>
<dbReference type="InterPro" id="IPR006938">
    <property type="entry name" value="DUF624"/>
</dbReference>
<organism evidence="2 3">
    <name type="scientific">Oceanobacillus arenosus</name>
    <dbReference type="NCBI Taxonomy" id="1229153"/>
    <lineage>
        <taxon>Bacteria</taxon>
        <taxon>Bacillati</taxon>
        <taxon>Bacillota</taxon>
        <taxon>Bacilli</taxon>
        <taxon>Bacillales</taxon>
        <taxon>Bacillaceae</taxon>
        <taxon>Oceanobacillus</taxon>
    </lineage>
</organism>
<accession>A0A3D8PYT1</accession>